<evidence type="ECO:0000313" key="2">
    <source>
        <dbReference type="Proteomes" id="UP000326939"/>
    </source>
</evidence>
<accession>A0A5N5MC32</accession>
<dbReference type="Proteomes" id="UP000326939">
    <property type="component" value="Chromosome 6"/>
</dbReference>
<dbReference type="SUPFAM" id="SSF89009">
    <property type="entry name" value="GAT-like domain"/>
    <property type="match status" value="1"/>
</dbReference>
<organism evidence="1 2">
    <name type="scientific">Salix brachista</name>
    <dbReference type="NCBI Taxonomy" id="2182728"/>
    <lineage>
        <taxon>Eukaryota</taxon>
        <taxon>Viridiplantae</taxon>
        <taxon>Streptophyta</taxon>
        <taxon>Embryophyta</taxon>
        <taxon>Tracheophyta</taxon>
        <taxon>Spermatophyta</taxon>
        <taxon>Magnoliopsida</taxon>
        <taxon>eudicotyledons</taxon>
        <taxon>Gunneridae</taxon>
        <taxon>Pentapetalae</taxon>
        <taxon>rosids</taxon>
        <taxon>fabids</taxon>
        <taxon>Malpighiales</taxon>
        <taxon>Salicaceae</taxon>
        <taxon>Saliceae</taxon>
        <taxon>Salix</taxon>
    </lineage>
</organism>
<evidence type="ECO:0000313" key="1">
    <source>
        <dbReference type="EMBL" id="KAB5552740.1"/>
    </source>
</evidence>
<proteinExistence type="predicted"/>
<protein>
    <submittedName>
        <fullName evidence="1">Uncharacterized protein</fullName>
    </submittedName>
</protein>
<sequence>MYWDSDTSEGEKLSEFFEFFRGLDFGLGQSFVKIEQPPPSFINAMEDYVTEAPHVIALQCTAIRVLRCYKMNGESGR</sequence>
<reference evidence="2" key="1">
    <citation type="journal article" date="2019" name="Gigascience">
        <title>De novo genome assembly of the endangered Acer yangbiense, a plant species with extremely small populations endemic to Yunnan Province, China.</title>
        <authorList>
            <person name="Yang J."/>
            <person name="Wariss H.M."/>
            <person name="Tao L."/>
            <person name="Zhang R."/>
            <person name="Yun Q."/>
            <person name="Hollingsworth P."/>
            <person name="Dao Z."/>
            <person name="Luo G."/>
            <person name="Guo H."/>
            <person name="Ma Y."/>
            <person name="Sun W."/>
        </authorList>
    </citation>
    <scope>NUCLEOTIDE SEQUENCE [LARGE SCALE GENOMIC DNA]</scope>
    <source>
        <strain evidence="2">cv. br00</strain>
    </source>
</reference>
<comment type="caution">
    <text evidence="1">The sequence shown here is derived from an EMBL/GenBank/DDBJ whole genome shotgun (WGS) entry which is preliminary data.</text>
</comment>
<dbReference type="AlphaFoldDB" id="A0A5N5MC32"/>
<keyword evidence="2" id="KW-1185">Reference proteome</keyword>
<name>A0A5N5MC32_9ROSI</name>
<gene>
    <name evidence="1" type="ORF">DKX38_010051</name>
</gene>
<dbReference type="EMBL" id="VDCV01000006">
    <property type="protein sequence ID" value="KAB5552740.1"/>
    <property type="molecule type" value="Genomic_DNA"/>
</dbReference>